<keyword evidence="1" id="KW-0732">Signal</keyword>
<dbReference type="AlphaFoldDB" id="A0A2W5SXG1"/>
<evidence type="ECO:0000313" key="2">
    <source>
        <dbReference type="EMBL" id="PZR04276.1"/>
    </source>
</evidence>
<dbReference type="PROSITE" id="PS51257">
    <property type="entry name" value="PROKAR_LIPOPROTEIN"/>
    <property type="match status" value="1"/>
</dbReference>
<proteinExistence type="predicted"/>
<organism evidence="2 3">
    <name type="scientific">Archangium gephyra</name>
    <dbReference type="NCBI Taxonomy" id="48"/>
    <lineage>
        <taxon>Bacteria</taxon>
        <taxon>Pseudomonadati</taxon>
        <taxon>Myxococcota</taxon>
        <taxon>Myxococcia</taxon>
        <taxon>Myxococcales</taxon>
        <taxon>Cystobacterineae</taxon>
        <taxon>Archangiaceae</taxon>
        <taxon>Archangium</taxon>
    </lineage>
</organism>
<evidence type="ECO:0008006" key="4">
    <source>
        <dbReference type="Google" id="ProtNLM"/>
    </source>
</evidence>
<feature type="chain" id="PRO_5015888285" description="Tryptophan synthase alpha chain" evidence="1">
    <location>
        <begin position="18"/>
        <end position="223"/>
    </location>
</feature>
<protein>
    <recommendedName>
        <fullName evidence="4">Tryptophan synthase alpha chain</fullName>
    </recommendedName>
</protein>
<sequence length="223" mass="22300">MKRMLAMGLLVLMSACGGTPGATPCGSIADCGASSNCTDHVCTPCGATGQECCNTAALEPSCHAGLSCGASVAGMRRECAPCGNEGQACCTGEGTVMPCGGGLTCSSNVCVGGSVACVPGPSPMTIPVGIVDVNACGLRVIAIQASSFAQARDCAATMLSAGELVRVDPPPAEGLRSYEVCVLRMGMRTPDTLQAFTDGDARICACGGADRTLGCHVLYDCRS</sequence>
<feature type="signal peptide" evidence="1">
    <location>
        <begin position="1"/>
        <end position="17"/>
    </location>
</feature>
<dbReference type="EMBL" id="QFQP01000061">
    <property type="protein sequence ID" value="PZR04276.1"/>
    <property type="molecule type" value="Genomic_DNA"/>
</dbReference>
<accession>A0A2W5SXG1</accession>
<name>A0A2W5SXG1_9BACT</name>
<evidence type="ECO:0000256" key="1">
    <source>
        <dbReference type="SAM" id="SignalP"/>
    </source>
</evidence>
<gene>
    <name evidence="2" type="ORF">DI536_34605</name>
</gene>
<comment type="caution">
    <text evidence="2">The sequence shown here is derived from an EMBL/GenBank/DDBJ whole genome shotgun (WGS) entry which is preliminary data.</text>
</comment>
<evidence type="ECO:0000313" key="3">
    <source>
        <dbReference type="Proteomes" id="UP000249061"/>
    </source>
</evidence>
<dbReference type="Proteomes" id="UP000249061">
    <property type="component" value="Unassembled WGS sequence"/>
</dbReference>
<reference evidence="2 3" key="1">
    <citation type="submission" date="2017-08" db="EMBL/GenBank/DDBJ databases">
        <title>Infants hospitalized years apart are colonized by the same room-sourced microbial strains.</title>
        <authorList>
            <person name="Brooks B."/>
            <person name="Olm M.R."/>
            <person name="Firek B.A."/>
            <person name="Baker R."/>
            <person name="Thomas B.C."/>
            <person name="Morowitz M.J."/>
            <person name="Banfield J.F."/>
        </authorList>
    </citation>
    <scope>NUCLEOTIDE SEQUENCE [LARGE SCALE GENOMIC DNA]</scope>
    <source>
        <strain evidence="2">S2_003_000_R2_14</strain>
    </source>
</reference>